<dbReference type="SUPFAM" id="SSF53254">
    <property type="entry name" value="Phosphoglycerate mutase-like"/>
    <property type="match status" value="1"/>
</dbReference>
<dbReference type="GeneID" id="87596435"/>
<accession>A0A0M0KC12</accession>
<reference evidence="4" key="1">
    <citation type="submission" date="2015-08" db="EMBL/GenBank/DDBJ databases">
        <title>Complete DNA Sequence of Pseudomonas syringae pv. actinidiae, the Causal Agent of Kiwifruit Canker Disease.</title>
        <authorList>
            <person name="Rikkerink E.H.A."/>
            <person name="Fineran P.C."/>
        </authorList>
    </citation>
    <scope>NUCLEOTIDE SEQUENCE</scope>
    <source>
        <strain evidence="4">DSM 13666</strain>
    </source>
</reference>
<evidence type="ECO:0000313" key="4">
    <source>
        <dbReference type="EMBL" id="KOO36375.1"/>
    </source>
</evidence>
<dbReference type="InterPro" id="IPR029033">
    <property type="entry name" value="His_PPase_superfam"/>
</dbReference>
<keyword evidence="3" id="KW-1133">Transmembrane helix</keyword>
<gene>
    <name evidence="4" type="ORF">AMD02_19575</name>
</gene>
<sequence>MNLYLIRHGESMGNKLGKIQGTEDFPLSPLGEKQAAELGSYFKAIPLDYIYSSDLTRAHETAKAIGQVKGLPVEATALAREVHLGPFQGKTRAEIYEHYPETKKTTILTSGIEGTETVEELTKRCNHFRSELLMKHRGENVAIVSHGGFISIFLMYLVVGEQWYNFHRPFRIDNTNITRVEWTEDDRFFIHYIGRNNHLETLSNKSNTLL</sequence>
<dbReference type="SMART" id="SM00855">
    <property type="entry name" value="PGAM"/>
    <property type="match status" value="1"/>
</dbReference>
<dbReference type="InterPro" id="IPR013078">
    <property type="entry name" value="His_Pase_superF_clade-1"/>
</dbReference>
<comment type="caution">
    <text evidence="4">The sequence shown here is derived from an EMBL/GenBank/DDBJ whole genome shotgun (WGS) entry which is preliminary data.</text>
</comment>
<dbReference type="CDD" id="cd07067">
    <property type="entry name" value="HP_PGM_like"/>
    <property type="match status" value="1"/>
</dbReference>
<feature type="transmembrane region" description="Helical" evidence="3">
    <location>
        <begin position="141"/>
        <end position="159"/>
    </location>
</feature>
<feature type="binding site" evidence="2">
    <location>
        <begin position="7"/>
        <end position="14"/>
    </location>
    <ligand>
        <name>substrate</name>
    </ligand>
</feature>
<dbReference type="RefSeq" id="WP_041820325.1">
    <property type="nucleotide sequence ID" value="NZ_CP040441.1"/>
</dbReference>
<proteinExistence type="predicted"/>
<evidence type="ECO:0000256" key="1">
    <source>
        <dbReference type="PIRSR" id="PIRSR613078-1"/>
    </source>
</evidence>
<accession>A0A4Y7WVV4</accession>
<keyword evidence="3" id="KW-0812">Transmembrane</keyword>
<dbReference type="InterPro" id="IPR050275">
    <property type="entry name" value="PGM_Phosphatase"/>
</dbReference>
<evidence type="ECO:0000256" key="3">
    <source>
        <dbReference type="SAM" id="Phobius"/>
    </source>
</evidence>
<dbReference type="EMBL" id="LILD01000014">
    <property type="protein sequence ID" value="KOO36375.1"/>
    <property type="molecule type" value="Genomic_DNA"/>
</dbReference>
<dbReference type="PATRIC" id="fig|136160.3.peg.3905"/>
<dbReference type="AlphaFoldDB" id="A0A0M0KC12"/>
<feature type="binding site" evidence="2">
    <location>
        <position position="57"/>
    </location>
    <ligand>
        <name>substrate</name>
    </ligand>
</feature>
<dbReference type="Pfam" id="PF00300">
    <property type="entry name" value="His_Phos_1"/>
    <property type="match status" value="1"/>
</dbReference>
<protein>
    <submittedName>
        <fullName evidence="4">Phosphoglycerate mutase</fullName>
    </submittedName>
</protein>
<dbReference type="InterPro" id="IPR001345">
    <property type="entry name" value="PG/BPGM_mutase_AS"/>
</dbReference>
<dbReference type="PANTHER" id="PTHR48100">
    <property type="entry name" value="BROAD-SPECIFICITY PHOSPHATASE YOR283W-RELATED"/>
    <property type="match status" value="1"/>
</dbReference>
<feature type="active site" description="Tele-phosphohistidine intermediate" evidence="1">
    <location>
        <position position="8"/>
    </location>
</feature>
<evidence type="ECO:0000256" key="2">
    <source>
        <dbReference type="PIRSR" id="PIRSR613078-2"/>
    </source>
</evidence>
<name>A0A0M0KC12_ALKHA</name>
<feature type="active site" description="Proton donor/acceptor" evidence="1">
    <location>
        <position position="81"/>
    </location>
</feature>
<organism evidence="4">
    <name type="scientific">Halalkalibacterium halodurans</name>
    <name type="common">Bacillus halodurans</name>
    <dbReference type="NCBI Taxonomy" id="86665"/>
    <lineage>
        <taxon>Bacteria</taxon>
        <taxon>Bacillati</taxon>
        <taxon>Bacillota</taxon>
        <taxon>Bacilli</taxon>
        <taxon>Bacillales</taxon>
        <taxon>Bacillaceae</taxon>
        <taxon>Halalkalibacterium (ex Joshi et al. 2022)</taxon>
    </lineage>
</organism>
<dbReference type="PROSITE" id="PS00175">
    <property type="entry name" value="PG_MUTASE"/>
    <property type="match status" value="1"/>
</dbReference>
<keyword evidence="3" id="KW-0472">Membrane</keyword>
<dbReference type="GO" id="GO:0016791">
    <property type="term" value="F:phosphatase activity"/>
    <property type="evidence" value="ECO:0007669"/>
    <property type="project" value="TreeGrafter"/>
</dbReference>
<dbReference type="Gene3D" id="3.40.50.1240">
    <property type="entry name" value="Phosphoglycerate mutase-like"/>
    <property type="match status" value="1"/>
</dbReference>